<keyword evidence="7" id="KW-0315">Glutamine amidotransferase</keyword>
<sequence length="150" mass="17368">MVEFKGEETKGGTMRLGLKQSKIVDKESLTYKAYDEAAHIFERHRHRFEINPQYVPLLEAVGLSFVAKDVDSVRMEICEIKKLDFFVGVQFHPEFTSRPFKANPIFLAFILSSKRKLKEHLKQFNNKLCSVNSKSSFPFFVYITSKPATK</sequence>
<evidence type="ECO:0000313" key="11">
    <source>
        <dbReference type="Ensembl" id="ENSPTEP00000004138.1"/>
    </source>
</evidence>
<keyword evidence="6" id="KW-0067">ATP-binding</keyword>
<evidence type="ECO:0000256" key="4">
    <source>
        <dbReference type="ARBA" id="ARBA00022598"/>
    </source>
</evidence>
<evidence type="ECO:0000256" key="6">
    <source>
        <dbReference type="ARBA" id="ARBA00022840"/>
    </source>
</evidence>
<evidence type="ECO:0000313" key="12">
    <source>
        <dbReference type="Proteomes" id="UP000694416"/>
    </source>
</evidence>
<dbReference type="AlphaFoldDB" id="A0A8C9LIR9"/>
<dbReference type="GO" id="GO:0042802">
    <property type="term" value="F:identical protein binding"/>
    <property type="evidence" value="ECO:0007669"/>
    <property type="project" value="TreeGrafter"/>
</dbReference>
<keyword evidence="12" id="KW-1185">Reference proteome</keyword>
<evidence type="ECO:0000256" key="8">
    <source>
        <dbReference type="ARBA" id="ARBA00022975"/>
    </source>
</evidence>
<keyword evidence="4" id="KW-0436">Ligase</keyword>
<dbReference type="Ensembl" id="ENSPTET00000021002.1">
    <property type="protein sequence ID" value="ENSPTEP00000013998.1"/>
    <property type="gene ID" value="ENSPTEG00000015646.1"/>
</dbReference>
<evidence type="ECO:0000256" key="5">
    <source>
        <dbReference type="ARBA" id="ARBA00022741"/>
    </source>
</evidence>
<dbReference type="Proteomes" id="UP000694416">
    <property type="component" value="Unplaced"/>
</dbReference>
<keyword evidence="8" id="KW-0665">Pyrimidine biosynthesis</keyword>
<proteinExistence type="inferred from homology"/>
<comment type="pathway">
    <text evidence="1">Pyrimidine metabolism; CTP biosynthesis via de novo pathway; CTP from UDP: step 2/2.</text>
</comment>
<dbReference type="PANTHER" id="PTHR11550">
    <property type="entry name" value="CTP SYNTHASE"/>
    <property type="match status" value="1"/>
</dbReference>
<dbReference type="Pfam" id="PF00117">
    <property type="entry name" value="GATase"/>
    <property type="match status" value="1"/>
</dbReference>
<dbReference type="PANTHER" id="PTHR11550:SF0">
    <property type="entry name" value="CTP SYNTHASE-RELATED"/>
    <property type="match status" value="1"/>
</dbReference>
<dbReference type="SUPFAM" id="SSF52317">
    <property type="entry name" value="Class I glutamine amidotransferase-like"/>
    <property type="match status" value="1"/>
</dbReference>
<dbReference type="Ensembl" id="ENSPTET00000006473.1">
    <property type="protein sequence ID" value="ENSPTEP00000004138.1"/>
    <property type="gene ID" value="ENSPTEG00000004879.1"/>
</dbReference>
<dbReference type="Ensembl" id="ENSPTET00000006404.1">
    <property type="protein sequence ID" value="ENSPTEP00000004095.1"/>
    <property type="gene ID" value="ENSPTEG00000004828.1"/>
</dbReference>
<organism evidence="11 12">
    <name type="scientific">Piliocolobus tephrosceles</name>
    <name type="common">Ugandan red Colobus</name>
    <dbReference type="NCBI Taxonomy" id="591936"/>
    <lineage>
        <taxon>Eukaryota</taxon>
        <taxon>Metazoa</taxon>
        <taxon>Chordata</taxon>
        <taxon>Craniata</taxon>
        <taxon>Vertebrata</taxon>
        <taxon>Euteleostomi</taxon>
        <taxon>Mammalia</taxon>
        <taxon>Eutheria</taxon>
        <taxon>Euarchontoglires</taxon>
        <taxon>Primates</taxon>
        <taxon>Haplorrhini</taxon>
        <taxon>Catarrhini</taxon>
        <taxon>Cercopithecidae</taxon>
        <taxon>Colobinae</taxon>
        <taxon>Piliocolobus</taxon>
    </lineage>
</organism>
<accession>A0A8C9LIR9</accession>
<keyword evidence="5" id="KW-0547">Nucleotide-binding</keyword>
<dbReference type="Ensembl" id="ENSPTET00000006339.1">
    <property type="protein sequence ID" value="ENSPTEP00000004048.1"/>
    <property type="gene ID" value="ENSPTEG00000004781.1"/>
</dbReference>
<dbReference type="GO" id="GO:0003883">
    <property type="term" value="F:CTP synthase activity"/>
    <property type="evidence" value="ECO:0007669"/>
    <property type="project" value="UniProtKB-EC"/>
</dbReference>
<evidence type="ECO:0000256" key="3">
    <source>
        <dbReference type="ARBA" id="ARBA00012291"/>
    </source>
</evidence>
<dbReference type="GO" id="GO:0044210">
    <property type="term" value="P:'de novo' CTP biosynthetic process"/>
    <property type="evidence" value="ECO:0007669"/>
    <property type="project" value="UniProtKB-UniPathway"/>
</dbReference>
<dbReference type="EC" id="6.3.4.2" evidence="3"/>
<dbReference type="GO" id="GO:0005524">
    <property type="term" value="F:ATP binding"/>
    <property type="evidence" value="ECO:0007669"/>
    <property type="project" value="UniProtKB-KW"/>
</dbReference>
<dbReference type="PROSITE" id="PS51273">
    <property type="entry name" value="GATASE_TYPE_1"/>
    <property type="match status" value="1"/>
</dbReference>
<dbReference type="UniPathway" id="UPA00159">
    <property type="reaction ID" value="UER00277"/>
</dbReference>
<name>A0A8C9LIR9_9PRIM</name>
<comment type="similarity">
    <text evidence="2">Belongs to the CTP synthase family.</text>
</comment>
<dbReference type="Ensembl" id="ENSPTET00000006280.1">
    <property type="protein sequence ID" value="ENSPTEP00000004007.1"/>
    <property type="gene ID" value="ENSPTEG00000004741.1"/>
</dbReference>
<evidence type="ECO:0000259" key="10">
    <source>
        <dbReference type="Pfam" id="PF00117"/>
    </source>
</evidence>
<evidence type="ECO:0000256" key="9">
    <source>
        <dbReference type="ARBA" id="ARBA00047781"/>
    </source>
</evidence>
<comment type="catalytic activity">
    <reaction evidence="9">
        <text>UTP + L-glutamine + ATP + H2O = CTP + L-glutamate + ADP + phosphate + 2 H(+)</text>
        <dbReference type="Rhea" id="RHEA:26426"/>
        <dbReference type="ChEBI" id="CHEBI:15377"/>
        <dbReference type="ChEBI" id="CHEBI:15378"/>
        <dbReference type="ChEBI" id="CHEBI:29985"/>
        <dbReference type="ChEBI" id="CHEBI:30616"/>
        <dbReference type="ChEBI" id="CHEBI:37563"/>
        <dbReference type="ChEBI" id="CHEBI:43474"/>
        <dbReference type="ChEBI" id="CHEBI:46398"/>
        <dbReference type="ChEBI" id="CHEBI:58359"/>
        <dbReference type="ChEBI" id="CHEBI:456216"/>
        <dbReference type="EC" id="6.3.4.2"/>
    </reaction>
</comment>
<evidence type="ECO:0000256" key="1">
    <source>
        <dbReference type="ARBA" id="ARBA00005171"/>
    </source>
</evidence>
<protein>
    <recommendedName>
        <fullName evidence="3">CTP synthase (glutamine hydrolyzing)</fullName>
        <ecNumber evidence="3">6.3.4.2</ecNumber>
    </recommendedName>
</protein>
<evidence type="ECO:0000256" key="7">
    <source>
        <dbReference type="ARBA" id="ARBA00022962"/>
    </source>
</evidence>
<dbReference type="InterPro" id="IPR017926">
    <property type="entry name" value="GATASE"/>
</dbReference>
<dbReference type="Gene3D" id="3.40.50.880">
    <property type="match status" value="1"/>
</dbReference>
<feature type="domain" description="Glutamine amidotransferase" evidence="10">
    <location>
        <begin position="6"/>
        <end position="110"/>
    </location>
</feature>
<dbReference type="InterPro" id="IPR004468">
    <property type="entry name" value="CTP_synthase"/>
</dbReference>
<dbReference type="GO" id="GO:0019856">
    <property type="term" value="P:pyrimidine nucleobase biosynthetic process"/>
    <property type="evidence" value="ECO:0007669"/>
    <property type="project" value="TreeGrafter"/>
</dbReference>
<reference evidence="11" key="1">
    <citation type="submission" date="2025-05" db="UniProtKB">
        <authorList>
            <consortium name="Ensembl"/>
        </authorList>
    </citation>
    <scope>IDENTIFICATION</scope>
</reference>
<evidence type="ECO:0000256" key="2">
    <source>
        <dbReference type="ARBA" id="ARBA00007533"/>
    </source>
</evidence>
<dbReference type="InterPro" id="IPR029062">
    <property type="entry name" value="Class_I_gatase-like"/>
</dbReference>